<accession>A0A9W6HG40</accession>
<sequence>MTPALSAALTAVQDVINQRATLMETAQDTLHTMGHATLVLDCRNVIPNGERVYIDEIHSMDYKQSPSLEYRVNVTPLPRVSTINVATWRWALTGEETVTLRVSLGTWQVVLSDEKRHLLVQLAPDEIGHRRSIPKLRNWAGKSDLRVRARGDHMQLIDPLGYVAHEGTIASAFRWLCGYETEAEVAA</sequence>
<protein>
    <submittedName>
        <fullName evidence="1">Uncharacterized protein</fullName>
    </submittedName>
</protein>
<reference evidence="1" key="1">
    <citation type="journal article" date="2014" name="Int. J. Syst. Evol. Microbiol.">
        <title>Complete genome sequence of Corynebacterium casei LMG S-19264T (=DSM 44701T), isolated from a smear-ripened cheese.</title>
        <authorList>
            <consortium name="US DOE Joint Genome Institute (JGI-PGF)"/>
            <person name="Walter F."/>
            <person name="Albersmeier A."/>
            <person name="Kalinowski J."/>
            <person name="Ruckert C."/>
        </authorList>
    </citation>
    <scope>NUCLEOTIDE SEQUENCE</scope>
    <source>
        <strain evidence="1">VKM Ac-1447</strain>
    </source>
</reference>
<reference evidence="1" key="2">
    <citation type="submission" date="2023-01" db="EMBL/GenBank/DDBJ databases">
        <authorList>
            <person name="Sun Q."/>
            <person name="Evtushenko L."/>
        </authorList>
    </citation>
    <scope>NUCLEOTIDE SEQUENCE</scope>
    <source>
        <strain evidence="1">VKM Ac-1447</strain>
    </source>
</reference>
<dbReference type="EMBL" id="BSEO01000005">
    <property type="protein sequence ID" value="GLJ79747.1"/>
    <property type="molecule type" value="Genomic_DNA"/>
</dbReference>
<organism evidence="1 2">
    <name type="scientific">Microbacterium imperiale</name>
    <dbReference type="NCBI Taxonomy" id="33884"/>
    <lineage>
        <taxon>Bacteria</taxon>
        <taxon>Bacillati</taxon>
        <taxon>Actinomycetota</taxon>
        <taxon>Actinomycetes</taxon>
        <taxon>Micrococcales</taxon>
        <taxon>Microbacteriaceae</taxon>
        <taxon>Microbacterium</taxon>
    </lineage>
</organism>
<dbReference type="AlphaFoldDB" id="A0A9W6HG40"/>
<name>A0A9W6HG40_9MICO</name>
<keyword evidence="2" id="KW-1185">Reference proteome</keyword>
<dbReference type="RefSeq" id="WP_210007498.1">
    <property type="nucleotide sequence ID" value="NZ_BSEO01000005.1"/>
</dbReference>
<proteinExistence type="predicted"/>
<gene>
    <name evidence="1" type="ORF">GCM10017586_14290</name>
</gene>
<comment type="caution">
    <text evidence="1">The sequence shown here is derived from an EMBL/GenBank/DDBJ whole genome shotgun (WGS) entry which is preliminary data.</text>
</comment>
<evidence type="ECO:0000313" key="1">
    <source>
        <dbReference type="EMBL" id="GLJ79747.1"/>
    </source>
</evidence>
<dbReference type="Proteomes" id="UP001142317">
    <property type="component" value="Unassembled WGS sequence"/>
</dbReference>
<evidence type="ECO:0000313" key="2">
    <source>
        <dbReference type="Proteomes" id="UP001142317"/>
    </source>
</evidence>